<dbReference type="Gene3D" id="3.40.366.10">
    <property type="entry name" value="Malonyl-Coenzyme A Acyl Carrier Protein, domain 2"/>
    <property type="match status" value="1"/>
</dbReference>
<dbReference type="Gene3D" id="3.30.70.3290">
    <property type="match status" value="1"/>
</dbReference>
<dbReference type="InterPro" id="IPR006162">
    <property type="entry name" value="Ppantetheine_attach_site"/>
</dbReference>
<dbReference type="Pfam" id="PF21394">
    <property type="entry name" value="Beta-ketacyl_N"/>
    <property type="match status" value="1"/>
</dbReference>
<reference evidence="6 7" key="1">
    <citation type="journal article" date="2018" name="Int. J. Syst. Evol. Microbiol.">
        <title>Zhouia spongiae sp. nov., isolated from a marine sponge.</title>
        <authorList>
            <person name="Zhuang L."/>
            <person name="Lin B."/>
            <person name="Qin F."/>
            <person name="Luo L."/>
        </authorList>
    </citation>
    <scope>NUCLEOTIDE SEQUENCE [LARGE SCALE GENOMIC DNA]</scope>
    <source>
        <strain evidence="6 7">HN-Y44</strain>
    </source>
</reference>
<accession>A0ABY3YKV9</accession>
<dbReference type="PROSITE" id="PS50075">
    <property type="entry name" value="CARRIER"/>
    <property type="match status" value="1"/>
</dbReference>
<dbReference type="InterPro" id="IPR009081">
    <property type="entry name" value="PP-bd_ACP"/>
</dbReference>
<dbReference type="PROSITE" id="PS00012">
    <property type="entry name" value="PHOSPHOPANTETHEINE"/>
    <property type="match status" value="1"/>
</dbReference>
<evidence type="ECO:0000259" key="5">
    <source>
        <dbReference type="PROSITE" id="PS52004"/>
    </source>
</evidence>
<keyword evidence="7" id="KW-1185">Reference proteome</keyword>
<keyword evidence="1" id="KW-0596">Phosphopantetheine</keyword>
<dbReference type="InterPro" id="IPR014043">
    <property type="entry name" value="Acyl_transferase_dom"/>
</dbReference>
<dbReference type="InterPro" id="IPR050091">
    <property type="entry name" value="PKS_NRPS_Biosynth_Enz"/>
</dbReference>
<evidence type="ECO:0000313" key="7">
    <source>
        <dbReference type="Proteomes" id="UP000829476"/>
    </source>
</evidence>
<dbReference type="InterPro" id="IPR013968">
    <property type="entry name" value="PKS_KR"/>
</dbReference>
<dbReference type="SUPFAM" id="SSF51735">
    <property type="entry name" value="NAD(P)-binding Rossmann-fold domains"/>
    <property type="match status" value="1"/>
</dbReference>
<dbReference type="InterPro" id="IPR001227">
    <property type="entry name" value="Ac_transferase_dom_sf"/>
</dbReference>
<dbReference type="Pfam" id="PF02801">
    <property type="entry name" value="Ketoacyl-synt_C"/>
    <property type="match status" value="1"/>
</dbReference>
<dbReference type="InterPro" id="IPR036291">
    <property type="entry name" value="NAD(P)-bd_dom_sf"/>
</dbReference>
<keyword evidence="6" id="KW-0012">Acyltransferase</keyword>
<dbReference type="Pfam" id="PF00550">
    <property type="entry name" value="PP-binding"/>
    <property type="match status" value="1"/>
</dbReference>
<feature type="domain" description="Carrier" evidence="4">
    <location>
        <begin position="1427"/>
        <end position="1502"/>
    </location>
</feature>
<dbReference type="RefSeq" id="WP_242936713.1">
    <property type="nucleotide sequence ID" value="NZ_CP094326.1"/>
</dbReference>
<dbReference type="SUPFAM" id="SSF52151">
    <property type="entry name" value="FabD/lysophospholipase-like"/>
    <property type="match status" value="1"/>
</dbReference>
<feature type="domain" description="Ketosynthase family 3 (KS3)" evidence="5">
    <location>
        <begin position="11"/>
        <end position="436"/>
    </location>
</feature>
<dbReference type="Gene3D" id="1.10.1200.10">
    <property type="entry name" value="ACP-like"/>
    <property type="match status" value="1"/>
</dbReference>
<evidence type="ECO:0000256" key="3">
    <source>
        <dbReference type="ARBA" id="ARBA00022679"/>
    </source>
</evidence>
<dbReference type="InterPro" id="IPR032821">
    <property type="entry name" value="PKS_assoc"/>
</dbReference>
<dbReference type="SUPFAM" id="SSF53901">
    <property type="entry name" value="Thiolase-like"/>
    <property type="match status" value="1"/>
</dbReference>
<dbReference type="InterPro" id="IPR057326">
    <property type="entry name" value="KR_dom"/>
</dbReference>
<dbReference type="Gene3D" id="3.40.47.10">
    <property type="match status" value="1"/>
</dbReference>
<dbReference type="SMART" id="SM00825">
    <property type="entry name" value="PKS_KS"/>
    <property type="match status" value="1"/>
</dbReference>
<dbReference type="InterPro" id="IPR018201">
    <property type="entry name" value="Ketoacyl_synth_AS"/>
</dbReference>
<dbReference type="PROSITE" id="PS52004">
    <property type="entry name" value="KS3_2"/>
    <property type="match status" value="1"/>
</dbReference>
<name>A0ABY3YKV9_9FLAO</name>
<dbReference type="InterPro" id="IPR036736">
    <property type="entry name" value="ACP-like_sf"/>
</dbReference>
<dbReference type="SUPFAM" id="SSF55048">
    <property type="entry name" value="Probable ACP-binding domain of malonyl-CoA ACP transacylase"/>
    <property type="match status" value="1"/>
</dbReference>
<dbReference type="PANTHER" id="PTHR43775:SF51">
    <property type="entry name" value="INACTIVE PHENOLPHTHIOCEROL SYNTHESIS POLYKETIDE SYNTHASE TYPE I PKS1-RELATED"/>
    <property type="match status" value="1"/>
</dbReference>
<keyword evidence="2" id="KW-0597">Phosphoprotein</keyword>
<dbReference type="InterPro" id="IPR014031">
    <property type="entry name" value="Ketoacyl_synth_C"/>
</dbReference>
<protein>
    <submittedName>
        <fullName evidence="6">Acyltransferase domain-containing protein</fullName>
    </submittedName>
</protein>
<dbReference type="EMBL" id="CP094326">
    <property type="protein sequence ID" value="UNY98306.1"/>
    <property type="molecule type" value="Genomic_DNA"/>
</dbReference>
<dbReference type="PROSITE" id="PS00606">
    <property type="entry name" value="KS3_1"/>
    <property type="match status" value="1"/>
</dbReference>
<dbReference type="PANTHER" id="PTHR43775">
    <property type="entry name" value="FATTY ACID SYNTHASE"/>
    <property type="match status" value="1"/>
</dbReference>
<evidence type="ECO:0000259" key="4">
    <source>
        <dbReference type="PROSITE" id="PS50075"/>
    </source>
</evidence>
<dbReference type="Pfam" id="PF00698">
    <property type="entry name" value="Acyl_transf_1"/>
    <property type="match status" value="1"/>
</dbReference>
<dbReference type="CDD" id="cd00833">
    <property type="entry name" value="PKS"/>
    <property type="match status" value="1"/>
</dbReference>
<dbReference type="InterPro" id="IPR020841">
    <property type="entry name" value="PKS_Beta-ketoAc_synthase_dom"/>
</dbReference>
<keyword evidence="3" id="KW-0808">Transferase</keyword>
<dbReference type="Pfam" id="PF00109">
    <property type="entry name" value="ketoacyl-synt"/>
    <property type="match status" value="1"/>
</dbReference>
<dbReference type="InterPro" id="IPR016039">
    <property type="entry name" value="Thiolase-like"/>
</dbReference>
<evidence type="ECO:0000256" key="1">
    <source>
        <dbReference type="ARBA" id="ARBA00022450"/>
    </source>
</evidence>
<gene>
    <name evidence="6" type="ORF">MQE36_14620</name>
</gene>
<dbReference type="Gene3D" id="3.30.70.250">
    <property type="entry name" value="Malonyl-CoA ACP transacylase, ACP-binding"/>
    <property type="match status" value="1"/>
</dbReference>
<dbReference type="InterPro" id="IPR014030">
    <property type="entry name" value="Ketoacyl_synth_N"/>
</dbReference>
<dbReference type="Pfam" id="PF08659">
    <property type="entry name" value="KR"/>
    <property type="match status" value="1"/>
</dbReference>
<dbReference type="GO" id="GO:0016746">
    <property type="term" value="F:acyltransferase activity"/>
    <property type="evidence" value="ECO:0007669"/>
    <property type="project" value="UniProtKB-KW"/>
</dbReference>
<dbReference type="SMART" id="SM00827">
    <property type="entry name" value="PKS_AT"/>
    <property type="match status" value="1"/>
</dbReference>
<dbReference type="InterPro" id="IPR049490">
    <property type="entry name" value="C883_1060-like_KR_N"/>
</dbReference>
<dbReference type="Proteomes" id="UP000829476">
    <property type="component" value="Chromosome"/>
</dbReference>
<organism evidence="6 7">
    <name type="scientific">Zhouia spongiae</name>
    <dbReference type="NCBI Taxonomy" id="2202721"/>
    <lineage>
        <taxon>Bacteria</taxon>
        <taxon>Pseudomonadati</taxon>
        <taxon>Bacteroidota</taxon>
        <taxon>Flavobacteriia</taxon>
        <taxon>Flavobacteriales</taxon>
        <taxon>Flavobacteriaceae</taxon>
        <taxon>Zhouia</taxon>
    </lineage>
</organism>
<dbReference type="InterPro" id="IPR016035">
    <property type="entry name" value="Acyl_Trfase/lysoPLipase"/>
</dbReference>
<dbReference type="SUPFAM" id="SSF47336">
    <property type="entry name" value="ACP-like"/>
    <property type="match status" value="1"/>
</dbReference>
<proteinExistence type="predicted"/>
<dbReference type="InterPro" id="IPR016036">
    <property type="entry name" value="Malonyl_transacylase_ACP-bd"/>
</dbReference>
<evidence type="ECO:0000313" key="6">
    <source>
        <dbReference type="EMBL" id="UNY98306.1"/>
    </source>
</evidence>
<dbReference type="Pfam" id="PF16197">
    <property type="entry name" value="KAsynt_C_assoc"/>
    <property type="match status" value="1"/>
</dbReference>
<dbReference type="SMART" id="SM00822">
    <property type="entry name" value="PKS_KR"/>
    <property type="match status" value="1"/>
</dbReference>
<dbReference type="Gene3D" id="3.40.50.720">
    <property type="entry name" value="NAD(P)-binding Rossmann-like Domain"/>
    <property type="match status" value="1"/>
</dbReference>
<sequence>MEEIEKKKYTGLEVAVIGLSGRFPGSNDIQGFWHNLIEGKESIKFYNEEELKSRGLNSKEINHKKFIPAHGAMFEPDTFDANFFNYIQDEARMMDPQIRIYHECVWNALEDSGYNPDSFSGRIGLFSGASENITWKAYAILNASKSGAHDFYIDQLSNKDFLSTLISYKLNLKGPSININTACSTSLVAIHTAIRSLLTGECEIALAGGVSFTSNIKNGYKYEEGMIYSNDGHCRTFDENSSGTVSGDGAGVVVLKKLKDAIRDNDNIYAIVKGSSVNNDGIRKVGYSSPSVEGQIECVKLAHKISRVTADSISYIEAHGTATNLGDPIEIEALNNAFNNNKKKHCGIGSVKTNIGHLDAAAGVAGFIKVVLSLYNKKIPKSLHFTKPNKNIAFDEGPFYTINKLKEWKSVNDMPLRAGVSSFGIGGTNAHVILEEPPKVNKEPSKLPYSLLTLSAKNETSLDHLAIKFEKYLLNCSESLENIAYTLNIGRKDFPYRKSIITNDLNKLKAGLKASQPLNYSQNTFNGEYNPIVFLFSGQGSQYLNMSKELYESYSEFRYILDKGFVFLKKISNGKDFKKILFNDNDNAESFLSRTDNTQPLLFLVEYALASLLISFGIEPQYIIGHSLGEYVGACISNVFSFEEGIFLVYHRGRLMNDLPEGDMISAVIGEVEAKEFISNDIQIAAINNDDQCVFSGSKEAIKKLNIQLNELEITNKRINTSHAFHSNLMEPMLSEFEDVCNQISFSSPKYKIISNITGEFITEDEIKKSSYWKEQIISPVRFNSCVKTLFSEKKNKIFIEIGPGSTLLNLIGQNERSKQRLIKAKIASLPTRKANSNACLTMVSLLETLWQLGKQVNWQNYYKNKQVFKLSLPKYPFLKNKFPAEVDPYSNVAAQVNVKPKKESVFNSFYQEVWTNVVYPECNSIKNKINNSYLLFETDQIIIREIKDLLRKQGSSFVEISLGNKFKKLSKYKYQVCGTELNDMSRLLEDLKSDNISYEKIIYGWGLSNDDKEIHLDKDLTIKNQFESIDFKRILNLIKSLEYQNLDKKVVLGYLSYNFHQVFAGEKSEYKYATSIGLLKSFSMENNYVDCFSLDIDKEDNYAQAVLNEFNQEKPDFNIAYRKQTRWLNDYKRIQLNSNINLSSDILLQEGVYIITGGLGSVGRTFCEYLTSNFNARVVLLGRNDIPKFSQWSDLLASSSISERMKMKLRFLLDMKKLNSKVEYHNLDISDLNSLNSFVSMVEEKFGRVNGVIHAAGVIQMEECYKNILNTDIKFMLPHFKSKAFGLKNLYSVFKDKEIDFIWTTTSLSTVLGGHSLGAYLSSNLFADHFILSKENEKLNWKVVDLDGLDLDVEKSNEKIDKTDLINIFNLSFKIREKLRLIVSTSDLYSKIELTNKKIKDLEYNKTTDYVNENNSRISIESNYVTPISNTEIRLTKLWETFFGITGIGIEDSFFELGGDSLKSMTIIKRMFKEFDVDISLQDFLEKGTIKELSREIDLARRLREISDNSSGTEDLQEMII</sequence>
<evidence type="ECO:0000256" key="2">
    <source>
        <dbReference type="ARBA" id="ARBA00022553"/>
    </source>
</evidence>